<keyword evidence="1" id="KW-0812">Transmembrane</keyword>
<dbReference type="RefSeq" id="WP_054358586.1">
    <property type="nucleotide sequence ID" value="NZ_JAPCYQ010000001.1"/>
</dbReference>
<comment type="caution">
    <text evidence="3">The sequence shown here is derived from an EMBL/GenBank/DDBJ whole genome shotgun (WGS) entry which is preliminary data.</text>
</comment>
<dbReference type="AlphaFoldDB" id="A0A0P6VK56"/>
<dbReference type="Pfam" id="PF06181">
    <property type="entry name" value="Urate_ox_N"/>
    <property type="match status" value="1"/>
</dbReference>
<dbReference type="Proteomes" id="UP000048984">
    <property type="component" value="Unassembled WGS sequence"/>
</dbReference>
<dbReference type="EMBL" id="LJYW01000001">
    <property type="protein sequence ID" value="KPL52423.1"/>
    <property type="molecule type" value="Genomic_DNA"/>
</dbReference>
<evidence type="ECO:0000313" key="3">
    <source>
        <dbReference type="EMBL" id="KPL52423.1"/>
    </source>
</evidence>
<evidence type="ECO:0000259" key="2">
    <source>
        <dbReference type="Pfam" id="PF06181"/>
    </source>
</evidence>
<feature type="transmembrane region" description="Helical" evidence="1">
    <location>
        <begin position="251"/>
        <end position="269"/>
    </location>
</feature>
<name>A0A0P6VK56_9HYPH</name>
<dbReference type="InterPro" id="IPR010389">
    <property type="entry name" value="Urate_ox_N"/>
</dbReference>
<dbReference type="STRING" id="665126.ABB55_09450"/>
<protein>
    <submittedName>
        <fullName evidence="3">Cysteine desulfurase</fullName>
    </submittedName>
</protein>
<organism evidence="3 4">
    <name type="scientific">Prosthecodimorpha hirschii</name>
    <dbReference type="NCBI Taxonomy" id="665126"/>
    <lineage>
        <taxon>Bacteria</taxon>
        <taxon>Pseudomonadati</taxon>
        <taxon>Pseudomonadota</taxon>
        <taxon>Alphaproteobacteria</taxon>
        <taxon>Hyphomicrobiales</taxon>
        <taxon>Ancalomicrobiaceae</taxon>
        <taxon>Prosthecodimorpha</taxon>
    </lineage>
</organism>
<feature type="transmembrane region" description="Helical" evidence="1">
    <location>
        <begin position="175"/>
        <end position="195"/>
    </location>
</feature>
<sequence>MEAFAADWLNLLTRWFHMVVGIGWIGASFYYIGLDVTLRKRERMNEGVYGTVWQVHGGGFYHVEKYLVAPKALPDDLVWFKWEAYLTFLSGFALLIVQYYWNAKAFLIDPKVMALAPWQAIAISVAGLAAGWAVYDAVCRSPIGRNTALLAATVFLMIVAASWAFSQVFSGRGALIHVGAFVGTIMAANVFMIIIPNQRKIVDALLKGEAPDPKYGAIGKQRSVHNTYLTLPVLLMMVSNHYSMLTGHPQAWAVVALILIVGGMVRHFMVRHEAGDPVAKVAWALGLAALGLVGALWLTAPKTDPRLAGLAASDQDVIRITAKHCTMCHAAKPRHEGFGEPPKGVMLETIEDIRRYAVLIDQQAVKSDVMPLGNETGMTDDERRTLGAWVARQ</sequence>
<dbReference type="SUPFAM" id="SSF46626">
    <property type="entry name" value="Cytochrome c"/>
    <property type="match status" value="1"/>
</dbReference>
<feature type="transmembrane region" description="Helical" evidence="1">
    <location>
        <begin position="113"/>
        <end position="135"/>
    </location>
</feature>
<feature type="transmembrane region" description="Helical" evidence="1">
    <location>
        <begin position="15"/>
        <end position="34"/>
    </location>
</feature>
<dbReference type="GO" id="GO:0009055">
    <property type="term" value="F:electron transfer activity"/>
    <property type="evidence" value="ECO:0007669"/>
    <property type="project" value="InterPro"/>
</dbReference>
<reference evidence="3 4" key="2">
    <citation type="submission" date="2015-10" db="EMBL/GenBank/DDBJ databases">
        <title>Draft Genome Sequence of Prosthecomicrobium hirschii ATCC 27832.</title>
        <authorList>
            <person name="Daniel J."/>
            <person name="Givan S.A."/>
            <person name="Brun Y.V."/>
            <person name="Brown P.J."/>
        </authorList>
    </citation>
    <scope>NUCLEOTIDE SEQUENCE [LARGE SCALE GENOMIC DNA]</scope>
    <source>
        <strain evidence="3 4">16</strain>
    </source>
</reference>
<feature type="transmembrane region" description="Helical" evidence="1">
    <location>
        <begin position="147"/>
        <end position="169"/>
    </location>
</feature>
<accession>A0A0P6VK56</accession>
<evidence type="ECO:0000256" key="1">
    <source>
        <dbReference type="SAM" id="Phobius"/>
    </source>
</evidence>
<feature type="transmembrane region" description="Helical" evidence="1">
    <location>
        <begin position="228"/>
        <end position="245"/>
    </location>
</feature>
<gene>
    <name evidence="3" type="ORF">ABB55_09450</name>
</gene>
<evidence type="ECO:0000313" key="4">
    <source>
        <dbReference type="Proteomes" id="UP000048984"/>
    </source>
</evidence>
<reference evidence="3 4" key="1">
    <citation type="submission" date="2015-09" db="EMBL/GenBank/DDBJ databases">
        <authorList>
            <person name="Jackson K.R."/>
            <person name="Lunt B.L."/>
            <person name="Fisher J.N.B."/>
            <person name="Gardner A.V."/>
            <person name="Bailey M.E."/>
            <person name="Deus L.M."/>
            <person name="Earl A.S."/>
            <person name="Gibby P.D."/>
            <person name="Hartmann K.A."/>
            <person name="Liu J.E."/>
            <person name="Manci A.M."/>
            <person name="Nielsen D.A."/>
            <person name="Solomon M.B."/>
            <person name="Breakwell D.P."/>
            <person name="Burnett S.H."/>
            <person name="Grose J.H."/>
        </authorList>
    </citation>
    <scope>NUCLEOTIDE SEQUENCE [LARGE SCALE GENOMIC DNA]</scope>
    <source>
        <strain evidence="3 4">16</strain>
    </source>
</reference>
<keyword evidence="4" id="KW-1185">Reference proteome</keyword>
<proteinExistence type="predicted"/>
<keyword evidence="1" id="KW-0472">Membrane</keyword>
<feature type="transmembrane region" description="Helical" evidence="1">
    <location>
        <begin position="281"/>
        <end position="300"/>
    </location>
</feature>
<feature type="transmembrane region" description="Helical" evidence="1">
    <location>
        <begin position="84"/>
        <end position="101"/>
    </location>
</feature>
<dbReference type="InterPro" id="IPR036909">
    <property type="entry name" value="Cyt_c-like_dom_sf"/>
</dbReference>
<keyword evidence="1" id="KW-1133">Transmembrane helix</keyword>
<feature type="domain" description="Urate oxidase N-terminal" evidence="2">
    <location>
        <begin position="4"/>
        <end position="288"/>
    </location>
</feature>
<dbReference type="GO" id="GO:0020037">
    <property type="term" value="F:heme binding"/>
    <property type="evidence" value="ECO:0007669"/>
    <property type="project" value="InterPro"/>
</dbReference>